<evidence type="ECO:0000256" key="2">
    <source>
        <dbReference type="ARBA" id="ARBA00022741"/>
    </source>
</evidence>
<organism evidence="7 8">
    <name type="scientific">Methanimicrococcus hongohii</name>
    <dbReference type="NCBI Taxonomy" id="3028295"/>
    <lineage>
        <taxon>Archaea</taxon>
        <taxon>Methanobacteriati</taxon>
        <taxon>Methanobacteriota</taxon>
        <taxon>Stenosarchaea group</taxon>
        <taxon>Methanomicrobia</taxon>
        <taxon>Methanosarcinales</taxon>
        <taxon>Methanosarcinaceae</taxon>
        <taxon>Methanimicrococcus</taxon>
    </lineage>
</organism>
<evidence type="ECO:0000256" key="4">
    <source>
        <dbReference type="ARBA" id="ARBA00022840"/>
    </source>
</evidence>
<dbReference type="AlphaFoldDB" id="A0AA96UYE3"/>
<accession>A0AA96UYE3</accession>
<dbReference type="InterPro" id="IPR029056">
    <property type="entry name" value="Ribokinase-like"/>
</dbReference>
<dbReference type="NCBIfam" id="TIGR00097">
    <property type="entry name" value="HMP-P_kinase"/>
    <property type="match status" value="1"/>
</dbReference>
<feature type="domain" description="Thiamine-phosphate synthase ThiN" evidence="6">
    <location>
        <begin position="364"/>
        <end position="497"/>
    </location>
</feature>
<name>A0AA96UYE3_9EURY</name>
<dbReference type="Pfam" id="PF10120">
    <property type="entry name" value="ThiN"/>
    <property type="match status" value="1"/>
</dbReference>
<dbReference type="GO" id="GO:0008902">
    <property type="term" value="F:hydroxymethylpyrimidine kinase activity"/>
    <property type="evidence" value="ECO:0007669"/>
    <property type="project" value="TreeGrafter"/>
</dbReference>
<reference evidence="7 8" key="1">
    <citation type="submission" date="2023-07" db="EMBL/GenBank/DDBJ databases">
        <title>Closed genoem sequence of Methanomicrococcus sp. Hf6.</title>
        <authorList>
            <person name="Poehlein A."/>
            <person name="Protasov E."/>
            <person name="Platt K."/>
            <person name="Reeh H."/>
            <person name="Daniel R."/>
            <person name="Brune A."/>
        </authorList>
    </citation>
    <scope>NUCLEOTIDE SEQUENCE [LARGE SCALE GENOMIC DNA]</scope>
    <source>
        <strain evidence="7 8">Hf6</strain>
    </source>
</reference>
<dbReference type="EMBL" id="CP131059">
    <property type="protein sequence ID" value="WNY22914.1"/>
    <property type="molecule type" value="Genomic_DNA"/>
</dbReference>
<dbReference type="EC" id="2.7.1.35" evidence="7"/>
<dbReference type="FunFam" id="3.40.1190.20:FF:000003">
    <property type="entry name" value="Phosphomethylpyrimidine kinase ThiD"/>
    <property type="match status" value="1"/>
</dbReference>
<dbReference type="InterPro" id="IPR019293">
    <property type="entry name" value="ThiN"/>
</dbReference>
<dbReference type="InterPro" id="IPR013749">
    <property type="entry name" value="PM/HMP-P_kinase-1"/>
</dbReference>
<keyword evidence="1 7" id="KW-0808">Transferase</keyword>
<dbReference type="Pfam" id="PF08543">
    <property type="entry name" value="Phos_pyr_kin"/>
    <property type="match status" value="1"/>
</dbReference>
<evidence type="ECO:0000256" key="1">
    <source>
        <dbReference type="ARBA" id="ARBA00022679"/>
    </source>
</evidence>
<dbReference type="Gene3D" id="3.40.1190.20">
    <property type="match status" value="1"/>
</dbReference>
<evidence type="ECO:0000259" key="5">
    <source>
        <dbReference type="Pfam" id="PF08543"/>
    </source>
</evidence>
<dbReference type="RefSeq" id="WP_316557892.1">
    <property type="nucleotide sequence ID" value="NZ_CP131059.1"/>
</dbReference>
<dbReference type="Proteomes" id="UP001302978">
    <property type="component" value="Chromosome"/>
</dbReference>
<sequence length="508" mass="54263">MNNKNTAEEQKNKTGAAKGIKKKCVMTIAGSDSGGGAGIEADLKTFSALGVHGTCVIASVTSQNTKGVQFVYDIPVEHIGTQIDSVCSDMEIVFAKSGMLSSPEIVSYVAGKVKEYNLSLIVDPVMAAEAGGELLRKDAVKMMAEVLLPVSFAVTPNIFEAEILSGIKIKNAEDAKNAAVKIAETGVKYVIVTGGHLEAEDIVYDSKNKEFTMLSGTFVKGGTHGTGCTYSSSLTAYLARGYSFEQACQFAKKFVVDAILYSENIGSGVAPVNPGGAQAIRSERAFVIENILEAWEILKNDDIFPQLIPEVGTNIAMTLPDIFKESVQPEYYASGIQPPRQISSIDKADNIIGADGFGSYYSAAAAFPGRIHKVKDLSGAKLSAENLGYPSFGSGSNLAKVIKSAQDFDETVRACINLKYTEKNVKHCEKTGLSAGSFNRDDEPSGCDESKEWGTTMIIQENGETVPDMIYENGGFGKEGVIRVFGTDAVDAANKVLMICDEIRKAKN</sequence>
<dbReference type="GeneID" id="85194652"/>
<evidence type="ECO:0000313" key="8">
    <source>
        <dbReference type="Proteomes" id="UP001302978"/>
    </source>
</evidence>
<keyword evidence="3 7" id="KW-0418">Kinase</keyword>
<dbReference type="SUPFAM" id="SSF53613">
    <property type="entry name" value="Ribokinase-like"/>
    <property type="match status" value="1"/>
</dbReference>
<evidence type="ECO:0000256" key="3">
    <source>
        <dbReference type="ARBA" id="ARBA00022777"/>
    </source>
</evidence>
<evidence type="ECO:0000313" key="7">
    <source>
        <dbReference type="EMBL" id="WNY22914.1"/>
    </source>
</evidence>
<proteinExistence type="predicted"/>
<evidence type="ECO:0000259" key="6">
    <source>
        <dbReference type="Pfam" id="PF10120"/>
    </source>
</evidence>
<keyword evidence="2" id="KW-0547">Nucleotide-binding</keyword>
<dbReference type="KEGG" id="mehf:MmiHf6_02060"/>
<dbReference type="GO" id="GO:0005524">
    <property type="term" value="F:ATP binding"/>
    <property type="evidence" value="ECO:0007669"/>
    <property type="project" value="UniProtKB-KW"/>
</dbReference>
<dbReference type="SUPFAM" id="SSF53639">
    <property type="entry name" value="AraD/HMP-PK domain-like"/>
    <property type="match status" value="1"/>
</dbReference>
<keyword evidence="8" id="KW-1185">Reference proteome</keyword>
<gene>
    <name evidence="7" type="primary">pdxK</name>
    <name evidence="7" type="ORF">MmiHf6_02060</name>
</gene>
<dbReference type="GO" id="GO:0008478">
    <property type="term" value="F:pyridoxal kinase activity"/>
    <property type="evidence" value="ECO:0007669"/>
    <property type="project" value="UniProtKB-EC"/>
</dbReference>
<dbReference type="PANTHER" id="PTHR20858:SF17">
    <property type="entry name" value="HYDROXYMETHYLPYRIMIDINE_PHOSPHOMETHYLPYRIMIDINE KINASE THI20-RELATED"/>
    <property type="match status" value="1"/>
</dbReference>
<dbReference type="CDD" id="cd01169">
    <property type="entry name" value="HMPP_kinase"/>
    <property type="match status" value="1"/>
</dbReference>
<keyword evidence="4" id="KW-0067">ATP-binding</keyword>
<dbReference type="Gene3D" id="3.40.225.10">
    <property type="entry name" value="Class II aldolase/adducin N-terminal domain"/>
    <property type="match status" value="1"/>
</dbReference>
<dbReference type="GO" id="GO:0005829">
    <property type="term" value="C:cytosol"/>
    <property type="evidence" value="ECO:0007669"/>
    <property type="project" value="TreeGrafter"/>
</dbReference>
<dbReference type="InterPro" id="IPR004399">
    <property type="entry name" value="HMP/HMP-P_kinase_dom"/>
</dbReference>
<dbReference type="GO" id="GO:0008972">
    <property type="term" value="F:phosphomethylpyrimidine kinase activity"/>
    <property type="evidence" value="ECO:0007669"/>
    <property type="project" value="InterPro"/>
</dbReference>
<feature type="domain" description="Pyridoxamine kinase/Phosphomethylpyrimidine kinase" evidence="5">
    <location>
        <begin position="32"/>
        <end position="273"/>
    </location>
</feature>
<protein>
    <submittedName>
        <fullName evidence="7">Pyridoxine/pyridoxal/pyridoxamine kinase</fullName>
        <ecNumber evidence="7">2.7.1.35</ecNumber>
    </submittedName>
</protein>
<dbReference type="PANTHER" id="PTHR20858">
    <property type="entry name" value="PHOSPHOMETHYLPYRIMIDINE KINASE"/>
    <property type="match status" value="1"/>
</dbReference>
<dbReference type="GO" id="GO:0009228">
    <property type="term" value="P:thiamine biosynthetic process"/>
    <property type="evidence" value="ECO:0007669"/>
    <property type="project" value="InterPro"/>
</dbReference>
<dbReference type="InterPro" id="IPR036409">
    <property type="entry name" value="Aldolase_II/adducin_N_sf"/>
</dbReference>